<proteinExistence type="predicted"/>
<name>A0ABS1EHH6_9BURK</name>
<evidence type="ECO:0000313" key="3">
    <source>
        <dbReference type="Proteomes" id="UP000635316"/>
    </source>
</evidence>
<dbReference type="Pfam" id="PF03886">
    <property type="entry name" value="ABC_trans_aux"/>
    <property type="match status" value="1"/>
</dbReference>
<dbReference type="RefSeq" id="WP_200239123.1">
    <property type="nucleotide sequence ID" value="NZ_JAENGP010000020.1"/>
</dbReference>
<sequence>MIRQSRRILLSALVLLLGACSILPKSNPLTVYQLPAAHEATAPVFSGLSTRSLIVFTPYANSFLDADRITVIPSGNRLSVYEGSRWGDQAPVVFRSRLVQDFRKTTDLKAVGNERENLLADYQLRGDLTAFQVEYRNEQPTAVIAFDVSLTDGQSGRVIASHHFSVTEVVDGSQVPEVVQAFGRASTRINHDIIQWVYQVAGK</sequence>
<dbReference type="PROSITE" id="PS51257">
    <property type="entry name" value="PROKAR_LIPOPROTEIN"/>
    <property type="match status" value="1"/>
</dbReference>
<accession>A0ABS1EHH6</accession>
<gene>
    <name evidence="2" type="ORF">JHL22_14655</name>
</gene>
<feature type="domain" description="ABC-type transport auxiliary lipoprotein component" evidence="1">
    <location>
        <begin position="32"/>
        <end position="193"/>
    </location>
</feature>
<evidence type="ECO:0000313" key="2">
    <source>
        <dbReference type="EMBL" id="MBK1782455.1"/>
    </source>
</evidence>
<dbReference type="Proteomes" id="UP000635316">
    <property type="component" value="Unassembled WGS sequence"/>
</dbReference>
<comment type="caution">
    <text evidence="2">The sequence shown here is derived from an EMBL/GenBank/DDBJ whole genome shotgun (WGS) entry which is preliminary data.</text>
</comment>
<dbReference type="EMBL" id="JAENGP010000020">
    <property type="protein sequence ID" value="MBK1782455.1"/>
    <property type="molecule type" value="Genomic_DNA"/>
</dbReference>
<reference evidence="2 3" key="1">
    <citation type="submission" date="2020-12" db="EMBL/GenBank/DDBJ databases">
        <authorList>
            <person name="Lu T."/>
            <person name="Wang Q."/>
            <person name="Han X."/>
        </authorList>
    </citation>
    <scope>NUCLEOTIDE SEQUENCE [LARGE SCALE GENOMIC DNA]</scope>
    <source>
        <strain evidence="2 3">WQ 585</strain>
    </source>
</reference>
<protein>
    <submittedName>
        <fullName evidence="2">Membrane integrity-associated transporter subunit PqiC</fullName>
    </submittedName>
</protein>
<keyword evidence="3" id="KW-1185">Reference proteome</keyword>
<dbReference type="Gene3D" id="3.40.50.10610">
    <property type="entry name" value="ABC-type transport auxiliary lipoprotein component"/>
    <property type="match status" value="1"/>
</dbReference>
<dbReference type="SUPFAM" id="SSF159594">
    <property type="entry name" value="XCC0632-like"/>
    <property type="match status" value="1"/>
</dbReference>
<organism evidence="2 3">
    <name type="scientific">Advenella mandrilli</name>
    <dbReference type="NCBI Taxonomy" id="2800330"/>
    <lineage>
        <taxon>Bacteria</taxon>
        <taxon>Pseudomonadati</taxon>
        <taxon>Pseudomonadota</taxon>
        <taxon>Betaproteobacteria</taxon>
        <taxon>Burkholderiales</taxon>
        <taxon>Alcaligenaceae</taxon>
    </lineage>
</organism>
<dbReference type="InterPro" id="IPR005586">
    <property type="entry name" value="ABC_trans_aux"/>
</dbReference>
<evidence type="ECO:0000259" key="1">
    <source>
        <dbReference type="Pfam" id="PF03886"/>
    </source>
</evidence>